<dbReference type="PANTHER" id="PTHR48081:SF6">
    <property type="entry name" value="PEPTIDASE S9 PROLYL OLIGOPEPTIDASE CATALYTIC DOMAIN-CONTAINING PROTEIN"/>
    <property type="match status" value="1"/>
</dbReference>
<sequence>MRLVRQRATEFGVNPNRVGIMGFSAGGHLASTAGTHFTTPAGDTKDNTSVRPDFLVLLYPVISFTDNLAHGGSRKSLLGDAPTTEQVRLYSNEQQVTAQTPQPFWCTPPTTKPW</sequence>
<keyword evidence="1 3" id="KW-0378">Hydrolase</keyword>
<keyword evidence="4" id="KW-1185">Reference proteome</keyword>
<gene>
    <name evidence="3" type="ORF">MUN79_10425</name>
</gene>
<dbReference type="Pfam" id="PF20434">
    <property type="entry name" value="BD-FAE"/>
    <property type="match status" value="1"/>
</dbReference>
<dbReference type="KEGG" id="hcu:MUN79_10425"/>
<dbReference type="Proteomes" id="UP000831796">
    <property type="component" value="Chromosome"/>
</dbReference>
<dbReference type="InterPro" id="IPR050300">
    <property type="entry name" value="GDXG_lipolytic_enzyme"/>
</dbReference>
<evidence type="ECO:0000256" key="1">
    <source>
        <dbReference type="ARBA" id="ARBA00022801"/>
    </source>
</evidence>
<dbReference type="PANTHER" id="PTHR48081">
    <property type="entry name" value="AB HYDROLASE SUPERFAMILY PROTEIN C4A8.06C"/>
    <property type="match status" value="1"/>
</dbReference>
<dbReference type="EMBL" id="CP095046">
    <property type="protein sequence ID" value="UOQ74974.1"/>
    <property type="molecule type" value="Genomic_DNA"/>
</dbReference>
<proteinExistence type="predicted"/>
<dbReference type="SUPFAM" id="SSF53474">
    <property type="entry name" value="alpha/beta-Hydrolases"/>
    <property type="match status" value="1"/>
</dbReference>
<dbReference type="AlphaFoldDB" id="A0A8T9QBM3"/>
<evidence type="ECO:0000259" key="2">
    <source>
        <dbReference type="Pfam" id="PF20434"/>
    </source>
</evidence>
<accession>A0A8T9QBM3</accession>
<dbReference type="GO" id="GO:0016787">
    <property type="term" value="F:hydrolase activity"/>
    <property type="evidence" value="ECO:0007669"/>
    <property type="project" value="UniProtKB-KW"/>
</dbReference>
<name>A0A8T9QBM3_9BACT</name>
<protein>
    <submittedName>
        <fullName evidence="3">Alpha/beta hydrolase</fullName>
    </submittedName>
</protein>
<organism evidence="3 4">
    <name type="scientific">Hymenobacter cellulosilyticus</name>
    <dbReference type="NCBI Taxonomy" id="2932248"/>
    <lineage>
        <taxon>Bacteria</taxon>
        <taxon>Pseudomonadati</taxon>
        <taxon>Bacteroidota</taxon>
        <taxon>Cytophagia</taxon>
        <taxon>Cytophagales</taxon>
        <taxon>Hymenobacteraceae</taxon>
        <taxon>Hymenobacter</taxon>
    </lineage>
</organism>
<feature type="domain" description="BD-FAE-like" evidence="2">
    <location>
        <begin position="2"/>
        <end position="97"/>
    </location>
</feature>
<dbReference type="Gene3D" id="3.40.50.1820">
    <property type="entry name" value="alpha/beta hydrolase"/>
    <property type="match status" value="1"/>
</dbReference>
<dbReference type="InterPro" id="IPR029058">
    <property type="entry name" value="AB_hydrolase_fold"/>
</dbReference>
<evidence type="ECO:0000313" key="4">
    <source>
        <dbReference type="Proteomes" id="UP000831796"/>
    </source>
</evidence>
<reference evidence="3" key="1">
    <citation type="submission" date="2022-04" db="EMBL/GenBank/DDBJ databases">
        <title>Hymenobacter sp. isolated from the air.</title>
        <authorList>
            <person name="Won M."/>
            <person name="Lee C.-M."/>
            <person name="Woen H.-Y."/>
            <person name="Kwon S.-W."/>
        </authorList>
    </citation>
    <scope>NUCLEOTIDE SEQUENCE</scope>
    <source>
        <strain evidence="3">5116S-3</strain>
    </source>
</reference>
<dbReference type="InterPro" id="IPR049492">
    <property type="entry name" value="BD-FAE-like_dom"/>
</dbReference>
<evidence type="ECO:0000313" key="3">
    <source>
        <dbReference type="EMBL" id="UOQ74974.1"/>
    </source>
</evidence>